<evidence type="ECO:0000256" key="5">
    <source>
        <dbReference type="ARBA" id="ARBA00023787"/>
    </source>
</evidence>
<evidence type="ECO:0000256" key="1">
    <source>
        <dbReference type="ARBA" id="ARBA00004496"/>
    </source>
</evidence>
<gene>
    <name evidence="10" type="ORF">UPYG_G00139160</name>
</gene>
<dbReference type="Proteomes" id="UP001557470">
    <property type="component" value="Unassembled WGS sequence"/>
</dbReference>
<keyword evidence="9" id="KW-0812">Transmembrane</keyword>
<dbReference type="AlphaFoldDB" id="A0ABD0WZE5"/>
<feature type="transmembrane region" description="Helical" evidence="9">
    <location>
        <begin position="156"/>
        <end position="174"/>
    </location>
</feature>
<feature type="transmembrane region" description="Helical" evidence="9">
    <location>
        <begin position="220"/>
        <end position="243"/>
    </location>
</feature>
<evidence type="ECO:0000313" key="10">
    <source>
        <dbReference type="EMBL" id="KAL0984261.1"/>
    </source>
</evidence>
<dbReference type="GO" id="GO:0016209">
    <property type="term" value="F:antioxidant activity"/>
    <property type="evidence" value="ECO:0007669"/>
    <property type="project" value="UniProtKB-KW"/>
</dbReference>
<evidence type="ECO:0000256" key="9">
    <source>
        <dbReference type="SAM" id="Phobius"/>
    </source>
</evidence>
<comment type="subcellular location">
    <subcellularLocation>
        <location evidence="1">Cytoplasm</location>
    </subcellularLocation>
</comment>
<dbReference type="InterPro" id="IPR032801">
    <property type="entry name" value="PXL2A/B/C"/>
</dbReference>
<comment type="caution">
    <text evidence="10">The sequence shown here is derived from an EMBL/GenBank/DDBJ whole genome shotgun (WGS) entry which is preliminary data.</text>
</comment>
<keyword evidence="9" id="KW-1133">Transmembrane helix</keyword>
<dbReference type="GO" id="GO:0005737">
    <property type="term" value="C:cytoplasm"/>
    <property type="evidence" value="ECO:0007669"/>
    <property type="project" value="UniProtKB-SubCell"/>
</dbReference>
<evidence type="ECO:0000256" key="8">
    <source>
        <dbReference type="ARBA" id="ARBA00032129"/>
    </source>
</evidence>
<organism evidence="10 11">
    <name type="scientific">Umbra pygmaea</name>
    <name type="common">Eastern mudminnow</name>
    <dbReference type="NCBI Taxonomy" id="75934"/>
    <lineage>
        <taxon>Eukaryota</taxon>
        <taxon>Metazoa</taxon>
        <taxon>Chordata</taxon>
        <taxon>Craniata</taxon>
        <taxon>Vertebrata</taxon>
        <taxon>Euteleostomi</taxon>
        <taxon>Actinopterygii</taxon>
        <taxon>Neopterygii</taxon>
        <taxon>Teleostei</taxon>
        <taxon>Protacanthopterygii</taxon>
        <taxon>Esociformes</taxon>
        <taxon>Umbridae</taxon>
        <taxon>Umbra</taxon>
    </lineage>
</organism>
<keyword evidence="3" id="KW-0049">Antioxidant</keyword>
<proteinExistence type="inferred from homology"/>
<dbReference type="Pfam" id="PF13911">
    <property type="entry name" value="AhpC-TSA_2"/>
    <property type="match status" value="2"/>
</dbReference>
<accession>A0ABD0WZE5</accession>
<dbReference type="EMBL" id="JAGEUA010000004">
    <property type="protein sequence ID" value="KAL0984261.1"/>
    <property type="molecule type" value="Genomic_DNA"/>
</dbReference>
<sequence length="435" mass="48603">MDVVVQSMGAIVNFIATILRSFTDVFLTKPSQATLKYLEETDLKSLRRERSPLKAKSLWEKSGAVIMAEAAELSSLKPQLDELGVPLYAVVKEDIGTEIQNFRPYFNGEIYVDEKRHFYGPRQRKMGLLAFLRLSVWMNGMRAFKNGFLGNVYGEGFVLGGVFVIGAGEQGILLEHREMEFGDKVNILEWYWEQRLNCTLFLVKVQSTITMLSFPLEGGLLSLSVCSVGICVLVAWLAGLILANTDLLLTTSAPSALEQLENTELRKTTADEETFIAKSLWENTGAVVMVVRRPGCALCREEAAELSSLRPQLDELGVPLYAVVKEHIGTEIQNFRPYFNGEIFVDEKKGFYGPKPRRMGLGLGLARLGVWQNILRARKKGYDGNRRGEGLVLGGVYVIGEGKKGILLEHKEKEFGDKAELPSVLQAAKKIKEWK</sequence>
<evidence type="ECO:0000256" key="4">
    <source>
        <dbReference type="ARBA" id="ARBA00023284"/>
    </source>
</evidence>
<dbReference type="PANTHER" id="PTHR28630">
    <property type="match status" value="1"/>
</dbReference>
<evidence type="ECO:0000256" key="7">
    <source>
        <dbReference type="ARBA" id="ARBA00032058"/>
    </source>
</evidence>
<dbReference type="CDD" id="cd02970">
    <property type="entry name" value="PRX_like2"/>
    <property type="match status" value="2"/>
</dbReference>
<evidence type="ECO:0000313" key="11">
    <source>
        <dbReference type="Proteomes" id="UP001557470"/>
    </source>
</evidence>
<comment type="similarity">
    <text evidence="5">Belongs to the peroxiredoxin-like PRXL2 family. PRXL2A subfamily.</text>
</comment>
<name>A0ABD0WZE5_UMBPY</name>
<keyword evidence="4" id="KW-0676">Redox-active center</keyword>
<dbReference type="PANTHER" id="PTHR28630:SF31">
    <property type="entry name" value="PEROXIREDOXIN-LIKE 2A"/>
    <property type="match status" value="1"/>
</dbReference>
<keyword evidence="9" id="KW-0472">Membrane</keyword>
<protein>
    <recommendedName>
        <fullName evidence="6">Peroxiredoxin-like 2A</fullName>
    </recommendedName>
    <alternativeName>
        <fullName evidence="8">Peroxiredoxin-like 2 activated in M-CSF stimulated monocytes</fullName>
    </alternativeName>
    <alternativeName>
        <fullName evidence="7">Redox-regulatory protein FAM213A</fullName>
    </alternativeName>
</protein>
<reference evidence="10 11" key="1">
    <citation type="submission" date="2024-06" db="EMBL/GenBank/DDBJ databases">
        <authorList>
            <person name="Pan Q."/>
            <person name="Wen M."/>
            <person name="Jouanno E."/>
            <person name="Zahm M."/>
            <person name="Klopp C."/>
            <person name="Cabau C."/>
            <person name="Louis A."/>
            <person name="Berthelot C."/>
            <person name="Parey E."/>
            <person name="Roest Crollius H."/>
            <person name="Montfort J."/>
            <person name="Robinson-Rechavi M."/>
            <person name="Bouchez O."/>
            <person name="Lampietro C."/>
            <person name="Lopez Roques C."/>
            <person name="Donnadieu C."/>
            <person name="Postlethwait J."/>
            <person name="Bobe J."/>
            <person name="Verreycken H."/>
            <person name="Guiguen Y."/>
        </authorList>
    </citation>
    <scope>NUCLEOTIDE SEQUENCE [LARGE SCALE GENOMIC DNA]</scope>
    <source>
        <strain evidence="10">Up_M1</strain>
        <tissue evidence="10">Testis</tissue>
    </source>
</reference>
<evidence type="ECO:0000256" key="2">
    <source>
        <dbReference type="ARBA" id="ARBA00022490"/>
    </source>
</evidence>
<evidence type="ECO:0000256" key="3">
    <source>
        <dbReference type="ARBA" id="ARBA00022862"/>
    </source>
</evidence>
<evidence type="ECO:0000256" key="6">
    <source>
        <dbReference type="ARBA" id="ARBA00023849"/>
    </source>
</evidence>
<keyword evidence="2" id="KW-0963">Cytoplasm</keyword>
<keyword evidence="11" id="KW-1185">Reference proteome</keyword>